<reference evidence="3 4" key="1">
    <citation type="journal article" date="2016" name="Nat. Commun.">
        <title>Thousands of microbial genomes shed light on interconnected biogeochemical processes in an aquifer system.</title>
        <authorList>
            <person name="Anantharaman K."/>
            <person name="Brown C.T."/>
            <person name="Hug L.A."/>
            <person name="Sharon I."/>
            <person name="Castelle C.J."/>
            <person name="Probst A.J."/>
            <person name="Thomas B.C."/>
            <person name="Singh A."/>
            <person name="Wilkins M.J."/>
            <person name="Karaoz U."/>
            <person name="Brodie E.L."/>
            <person name="Williams K.H."/>
            <person name="Hubbard S.S."/>
            <person name="Banfield J.F."/>
        </authorList>
    </citation>
    <scope>NUCLEOTIDE SEQUENCE [LARGE SCALE GENOMIC DNA]</scope>
</reference>
<comment type="caution">
    <text evidence="3">The sequence shown here is derived from an EMBL/GenBank/DDBJ whole genome shotgun (WGS) entry which is preliminary data.</text>
</comment>
<protein>
    <recommendedName>
        <fullName evidence="2">PEGA domain-containing protein</fullName>
    </recommendedName>
</protein>
<proteinExistence type="predicted"/>
<evidence type="ECO:0000313" key="3">
    <source>
        <dbReference type="EMBL" id="OGB89597.1"/>
    </source>
</evidence>
<evidence type="ECO:0000259" key="2">
    <source>
        <dbReference type="Pfam" id="PF08308"/>
    </source>
</evidence>
<name>A0A1F4Q156_UNCSA</name>
<dbReference type="Proteomes" id="UP000178724">
    <property type="component" value="Unassembled WGS sequence"/>
</dbReference>
<sequence length="272" mass="29460">MDKLKLTLCIFGCVLALSAAVRAETAYGKLTIYSDVLGSDIYVDAKFVGQDRATISNIPAGKHYVRVVKDEKNIQTGIVEVKEGEETIIVAKQTEEELLSKIRKPNHVLIFGSLTGANYLETTTATTFNLPYRVQYGLGTEIKFVLPVVDINLDLGFFLNYPSQIETPTGNAQMAISSPYIAAGKDIIRLGPTKISAGLGFNYGIFNPGGGTTISISSRLGYFGFVEMMRNLGDNNQKLTVKAGYVNYIGKSAAGDVSCAGYFLQTGMAYQL</sequence>
<dbReference type="InterPro" id="IPR013229">
    <property type="entry name" value="PEGA"/>
</dbReference>
<dbReference type="Pfam" id="PF08308">
    <property type="entry name" value="PEGA"/>
    <property type="match status" value="1"/>
</dbReference>
<dbReference type="EMBL" id="METM01000022">
    <property type="protein sequence ID" value="OGB89597.1"/>
    <property type="molecule type" value="Genomic_DNA"/>
</dbReference>
<organism evidence="3 4">
    <name type="scientific">candidate division WOR-1 bacterium RIFCSPHIGHO2_01_FULL_53_15</name>
    <dbReference type="NCBI Taxonomy" id="1802564"/>
    <lineage>
        <taxon>Bacteria</taxon>
        <taxon>Bacillati</taxon>
        <taxon>Saganbacteria</taxon>
    </lineage>
</organism>
<feature type="signal peptide" evidence="1">
    <location>
        <begin position="1"/>
        <end position="23"/>
    </location>
</feature>
<evidence type="ECO:0000256" key="1">
    <source>
        <dbReference type="SAM" id="SignalP"/>
    </source>
</evidence>
<accession>A0A1F4Q156</accession>
<evidence type="ECO:0000313" key="4">
    <source>
        <dbReference type="Proteomes" id="UP000178724"/>
    </source>
</evidence>
<dbReference type="AlphaFoldDB" id="A0A1F4Q156"/>
<feature type="domain" description="PEGA" evidence="2">
    <location>
        <begin position="28"/>
        <end position="87"/>
    </location>
</feature>
<gene>
    <name evidence="3" type="ORF">A2625_00165</name>
</gene>
<keyword evidence="1" id="KW-0732">Signal</keyword>
<feature type="chain" id="PRO_5009513467" description="PEGA domain-containing protein" evidence="1">
    <location>
        <begin position="24"/>
        <end position="272"/>
    </location>
</feature>